<dbReference type="EMBL" id="CADCUC010000489">
    <property type="protein sequence ID" value="CAA9351185.1"/>
    <property type="molecule type" value="Genomic_DNA"/>
</dbReference>
<evidence type="ECO:0000256" key="1">
    <source>
        <dbReference type="SAM" id="MobiDB-lite"/>
    </source>
</evidence>
<sequence>MKGIKDTAFNERLDRQAEARKAALERFRARPSEDDPEVAARRAERQAIAEARAAREAERAEAQRIKAEQEAAERAAEEIRLAAERERIAAEEAAAAIERAKREVELEAERKAARDFRYAARKRRK</sequence>
<accession>A0A6J4M6H2</accession>
<dbReference type="AlphaFoldDB" id="A0A6J4M6H2"/>
<organism evidence="2">
    <name type="scientific">uncultured Microvirga sp</name>
    <dbReference type="NCBI Taxonomy" id="412392"/>
    <lineage>
        <taxon>Bacteria</taxon>
        <taxon>Pseudomonadati</taxon>
        <taxon>Pseudomonadota</taxon>
        <taxon>Alphaproteobacteria</taxon>
        <taxon>Hyphomicrobiales</taxon>
        <taxon>Methylobacteriaceae</taxon>
        <taxon>Microvirga</taxon>
        <taxon>environmental samples</taxon>
    </lineage>
</organism>
<reference evidence="2" key="1">
    <citation type="submission" date="2020-02" db="EMBL/GenBank/DDBJ databases">
        <authorList>
            <person name="Meier V. D."/>
        </authorList>
    </citation>
    <scope>NUCLEOTIDE SEQUENCE</scope>
    <source>
        <strain evidence="2">AVDCRST_MAG90</strain>
    </source>
</reference>
<dbReference type="InterPro" id="IPR045510">
    <property type="entry name" value="DUF6481"/>
</dbReference>
<feature type="region of interest" description="Disordered" evidence="1">
    <location>
        <begin position="25"/>
        <end position="55"/>
    </location>
</feature>
<proteinExistence type="predicted"/>
<name>A0A6J4M6H2_9HYPH</name>
<dbReference type="Pfam" id="PF20089">
    <property type="entry name" value="DUF6481"/>
    <property type="match status" value="1"/>
</dbReference>
<evidence type="ECO:0000313" key="2">
    <source>
        <dbReference type="EMBL" id="CAA9351185.1"/>
    </source>
</evidence>
<protein>
    <submittedName>
        <fullName evidence="2">Uncharacterized protein</fullName>
    </submittedName>
</protein>
<gene>
    <name evidence="2" type="ORF">AVDCRST_MAG90-2444</name>
</gene>